<dbReference type="EMBL" id="OV121138">
    <property type="protein sequence ID" value="CAH0560174.1"/>
    <property type="molecule type" value="Genomic_DNA"/>
</dbReference>
<name>A0A9P0BAI0_BRAAE</name>
<feature type="transmembrane region" description="Helical" evidence="1">
    <location>
        <begin position="251"/>
        <end position="272"/>
    </location>
</feature>
<keyword evidence="2" id="KW-0732">Signal</keyword>
<feature type="transmembrane region" description="Helical" evidence="1">
    <location>
        <begin position="539"/>
        <end position="562"/>
    </location>
</feature>
<feature type="signal peptide" evidence="2">
    <location>
        <begin position="1"/>
        <end position="20"/>
    </location>
</feature>
<feature type="domain" description="Nose resistant-to-fluoxetine protein N-terminal" evidence="3">
    <location>
        <begin position="38"/>
        <end position="181"/>
    </location>
</feature>
<dbReference type="InterPro" id="IPR002656">
    <property type="entry name" value="Acyl_transf_3_dom"/>
</dbReference>
<dbReference type="InterPro" id="IPR052728">
    <property type="entry name" value="O2_lipid_transport_reg"/>
</dbReference>
<evidence type="ECO:0000313" key="4">
    <source>
        <dbReference type="EMBL" id="CAH0560174.1"/>
    </source>
</evidence>
<dbReference type="AlphaFoldDB" id="A0A9P0BAI0"/>
<sequence>MGTLGFFVFFLVLVNFNANAVLEFDKYVNILQNTDGVSQKCLDQINSLDLETKVKMFDASSKLIYPGMLHTYPVDMGIYDECIALDITKNSTRTLGKHCVFVGTNLSIPTNAVDLLKHSNNVVAKAANVNGFQKIFEIAASYCVPDQCSEKDLDILFKQYEQGGVVTFNFTKATCSTKETGKELDAWDFGFITLLAIIGCLIIINTTYDIYQDWFSLPKQNVLIAFSLYTNAQKLVHIGKSSKEQIQVFHGLKFISMMWIIAGHGFVAFQILPVINPMDVSAWKTNIYNQYITAAPLAVDTFFYISGFLLPYMYIKMFKGKDFLYQLKSVPMSFVHRYIRLTPALAMMYLSTITLMRRIGGGPIYDKNVNAFVTSCRKNALSFFFYYQNYYNYDDLCMTQTWYLSADMQMFWLSPIILLPTAYFVTKKYKAVMLSLISFSIFTVILPMIIKFIYQDYKNDYDTHSRLCNYIIGFTFGVFMRENIDKPFIFKKNKYLKNFLLWCIALGSMYVLVYLNGWIYIGNGTYAGKTVIESLMRPIWCLGLTWIVYSCFHGYGGVVNWILTRPILQFGSRLSYCMYLMHGSVIAHNVMMFRQKEIFSDWREFYLWCGYLIVTLMVALVWSLAFESPIIILEKVIFGASGKKKEHPTPPAKKTIQA</sequence>
<dbReference type="GO" id="GO:0016747">
    <property type="term" value="F:acyltransferase activity, transferring groups other than amino-acyl groups"/>
    <property type="evidence" value="ECO:0007669"/>
    <property type="project" value="InterPro"/>
</dbReference>
<dbReference type="SMART" id="SM00703">
    <property type="entry name" value="NRF"/>
    <property type="match status" value="1"/>
</dbReference>
<feature type="transmembrane region" description="Helical" evidence="1">
    <location>
        <begin position="432"/>
        <end position="455"/>
    </location>
</feature>
<evidence type="ECO:0000259" key="3">
    <source>
        <dbReference type="SMART" id="SM00703"/>
    </source>
</evidence>
<dbReference type="InterPro" id="IPR006621">
    <property type="entry name" value="Nose-resist-to-fluoxetine_N"/>
</dbReference>
<dbReference type="Pfam" id="PF20146">
    <property type="entry name" value="NRF"/>
    <property type="match status" value="1"/>
</dbReference>
<proteinExistence type="predicted"/>
<protein>
    <recommendedName>
        <fullName evidence="3">Nose resistant-to-fluoxetine protein N-terminal domain-containing protein</fullName>
    </recommendedName>
</protein>
<feature type="transmembrane region" description="Helical" evidence="1">
    <location>
        <begin position="338"/>
        <end position="356"/>
    </location>
</feature>
<keyword evidence="1" id="KW-0472">Membrane</keyword>
<evidence type="ECO:0000313" key="5">
    <source>
        <dbReference type="Proteomes" id="UP001154078"/>
    </source>
</evidence>
<feature type="transmembrane region" description="Helical" evidence="1">
    <location>
        <begin position="499"/>
        <end position="519"/>
    </location>
</feature>
<feature type="chain" id="PRO_5040327622" description="Nose resistant-to-fluoxetine protein N-terminal domain-containing protein" evidence="2">
    <location>
        <begin position="21"/>
        <end position="658"/>
    </location>
</feature>
<gene>
    <name evidence="4" type="ORF">MELIAE_LOCUS9975</name>
</gene>
<dbReference type="Pfam" id="PF01757">
    <property type="entry name" value="Acyl_transf_3"/>
    <property type="match status" value="1"/>
</dbReference>
<feature type="transmembrane region" description="Helical" evidence="1">
    <location>
        <begin position="292"/>
        <end position="315"/>
    </location>
</feature>
<keyword evidence="1" id="KW-1133">Transmembrane helix</keyword>
<feature type="transmembrane region" description="Helical" evidence="1">
    <location>
        <begin position="461"/>
        <end position="479"/>
    </location>
</feature>
<dbReference type="PANTHER" id="PTHR11161">
    <property type="entry name" value="O-ACYLTRANSFERASE"/>
    <property type="match status" value="1"/>
</dbReference>
<organism evidence="4 5">
    <name type="scientific">Brassicogethes aeneus</name>
    <name type="common">Rape pollen beetle</name>
    <name type="synonym">Meligethes aeneus</name>
    <dbReference type="NCBI Taxonomy" id="1431903"/>
    <lineage>
        <taxon>Eukaryota</taxon>
        <taxon>Metazoa</taxon>
        <taxon>Ecdysozoa</taxon>
        <taxon>Arthropoda</taxon>
        <taxon>Hexapoda</taxon>
        <taxon>Insecta</taxon>
        <taxon>Pterygota</taxon>
        <taxon>Neoptera</taxon>
        <taxon>Endopterygota</taxon>
        <taxon>Coleoptera</taxon>
        <taxon>Polyphaga</taxon>
        <taxon>Cucujiformia</taxon>
        <taxon>Nitidulidae</taxon>
        <taxon>Meligethinae</taxon>
        <taxon>Brassicogethes</taxon>
    </lineage>
</organism>
<dbReference type="Proteomes" id="UP001154078">
    <property type="component" value="Chromosome 7"/>
</dbReference>
<keyword evidence="1" id="KW-0812">Transmembrane</keyword>
<dbReference type="OrthoDB" id="118951at2759"/>
<reference evidence="4" key="1">
    <citation type="submission" date="2021-12" db="EMBL/GenBank/DDBJ databases">
        <authorList>
            <person name="King R."/>
        </authorList>
    </citation>
    <scope>NUCLEOTIDE SEQUENCE</scope>
</reference>
<evidence type="ECO:0000256" key="1">
    <source>
        <dbReference type="SAM" id="Phobius"/>
    </source>
</evidence>
<keyword evidence="5" id="KW-1185">Reference proteome</keyword>
<feature type="transmembrane region" description="Helical" evidence="1">
    <location>
        <begin position="408"/>
        <end position="425"/>
    </location>
</feature>
<accession>A0A9P0BAI0</accession>
<evidence type="ECO:0000256" key="2">
    <source>
        <dbReference type="SAM" id="SignalP"/>
    </source>
</evidence>
<dbReference type="PANTHER" id="PTHR11161:SF72">
    <property type="entry name" value="FI21449P1"/>
    <property type="match status" value="1"/>
</dbReference>
<feature type="transmembrane region" description="Helical" evidence="1">
    <location>
        <begin position="605"/>
        <end position="625"/>
    </location>
</feature>
<feature type="transmembrane region" description="Helical" evidence="1">
    <location>
        <begin position="189"/>
        <end position="211"/>
    </location>
</feature>